<evidence type="ECO:0000259" key="1">
    <source>
        <dbReference type="Pfam" id="PF05598"/>
    </source>
</evidence>
<dbReference type="Pfam" id="PF13751">
    <property type="entry name" value="DDE_Tnp_1_6"/>
    <property type="match status" value="1"/>
</dbReference>
<dbReference type="PANTHER" id="PTHR33408">
    <property type="entry name" value="TRANSPOSASE"/>
    <property type="match status" value="1"/>
</dbReference>
<proteinExistence type="predicted"/>
<dbReference type="NCBIfam" id="NF033551">
    <property type="entry name" value="transpos_IS1182"/>
    <property type="match status" value="1"/>
</dbReference>
<dbReference type="InterPro" id="IPR025668">
    <property type="entry name" value="Tnp_DDE_dom"/>
</dbReference>
<dbReference type="Proteomes" id="UP000807785">
    <property type="component" value="Unassembled WGS sequence"/>
</dbReference>
<evidence type="ECO:0000313" key="4">
    <source>
        <dbReference type="Proteomes" id="UP000807785"/>
    </source>
</evidence>
<reference evidence="3" key="1">
    <citation type="submission" date="2020-10" db="EMBL/GenBank/DDBJ databases">
        <title>Connecting structure to function with the recovery of over 1000 high-quality activated sludge metagenome-assembled genomes encoding full-length rRNA genes using long-read sequencing.</title>
        <authorList>
            <person name="Singleton C.M."/>
            <person name="Petriglieri F."/>
            <person name="Kristensen J.M."/>
            <person name="Kirkegaard R.H."/>
            <person name="Michaelsen T.Y."/>
            <person name="Andersen M.H."/>
            <person name="Karst S.M."/>
            <person name="Dueholm M.S."/>
            <person name="Nielsen P.H."/>
            <person name="Albertsen M."/>
        </authorList>
    </citation>
    <scope>NUCLEOTIDE SEQUENCE</scope>
    <source>
        <strain evidence="3">Bjer_18-Q3-R1-45_BAT3C.347</strain>
    </source>
</reference>
<feature type="domain" description="Transposase DDE" evidence="2">
    <location>
        <begin position="341"/>
        <end position="400"/>
    </location>
</feature>
<sequence length="417" mass="45811">MTKTRARVLLPNRGQMEFRASDLESLLAEGHRARLVWAYVERQDLGRFYATVRVAEGGVGRAAIAPEILLSLWLYATLDGVGSAREVSRLIEAHDAYRWLCGGVQVNHHTLSDFRKDHGEALDELLSVSIASLMGAGVVKLKQVAQDGMRVRASAGAGSFRRKEKLASCLEAARAHVARLKAELEADPALVQRAREAARRRAAQQRQERLEQALARLPEIEAIKQRQGKPAEQARVSMTDAQATVMKMGDGGFRPAYNPQLASDADSLVIVGLDVATIGTDQGQMGPMLEQVTERCGRAPEAWLVDGGYVGHEQIERASESTCVYGPVPEPKDKTVDPHQAKARDSEAVAAWRQRMGTDEAKALYKRRAATAECVNAHSRNRGLQQFRVRGLGKVKCVMLIFGVPPASQHEIDRRPC</sequence>
<accession>A0A9D7E0N1</accession>
<name>A0A9D7E0N1_9PROT</name>
<evidence type="ECO:0000313" key="3">
    <source>
        <dbReference type="EMBL" id="MBK6971457.1"/>
    </source>
</evidence>
<organism evidence="3 4">
    <name type="scientific">Candidatus Methylophosphatis roskildensis</name>
    <dbReference type="NCBI Taxonomy" id="2899263"/>
    <lineage>
        <taxon>Bacteria</taxon>
        <taxon>Pseudomonadati</taxon>
        <taxon>Pseudomonadota</taxon>
        <taxon>Betaproteobacteria</taxon>
        <taxon>Nitrosomonadales</taxon>
        <taxon>Sterolibacteriaceae</taxon>
        <taxon>Candidatus Methylophosphatis</taxon>
    </lineage>
</organism>
<gene>
    <name evidence="3" type="ORF">IPH26_00330</name>
</gene>
<dbReference type="AlphaFoldDB" id="A0A9D7E0N1"/>
<evidence type="ECO:0000259" key="2">
    <source>
        <dbReference type="Pfam" id="PF13751"/>
    </source>
</evidence>
<dbReference type="PANTHER" id="PTHR33408:SF4">
    <property type="entry name" value="TRANSPOSASE DDE DOMAIN-CONTAINING PROTEIN"/>
    <property type="match status" value="1"/>
</dbReference>
<comment type="caution">
    <text evidence="3">The sequence shown here is derived from an EMBL/GenBank/DDBJ whole genome shotgun (WGS) entry which is preliminary data.</text>
</comment>
<dbReference type="InterPro" id="IPR008490">
    <property type="entry name" value="Transposase_InsH_N"/>
</dbReference>
<dbReference type="EMBL" id="JADJEV010000001">
    <property type="protein sequence ID" value="MBK6971457.1"/>
    <property type="molecule type" value="Genomic_DNA"/>
</dbReference>
<dbReference type="Pfam" id="PF05598">
    <property type="entry name" value="DUF772"/>
    <property type="match status" value="1"/>
</dbReference>
<feature type="domain" description="Transposase InsH N-terminal" evidence="1">
    <location>
        <begin position="22"/>
        <end position="116"/>
    </location>
</feature>
<dbReference type="InterPro" id="IPR047629">
    <property type="entry name" value="IS1182_transpos"/>
</dbReference>
<protein>
    <submittedName>
        <fullName evidence="3">IS1182 family transposase</fullName>
    </submittedName>
</protein>